<keyword evidence="11" id="KW-0472">Membrane</keyword>
<dbReference type="EMBL" id="JAFEMO010000007">
    <property type="protein sequence ID" value="KAH7568367.1"/>
    <property type="molecule type" value="Genomic_DNA"/>
</dbReference>
<comment type="caution">
    <text evidence="14">The sequence shown here is derived from an EMBL/GenBank/DDBJ whole genome shotgun (WGS) entry which is preliminary data.</text>
</comment>
<keyword evidence="7" id="KW-0012">Acyltransferase</keyword>
<keyword evidence="11" id="KW-1133">Transmembrane helix</keyword>
<accession>A0ABQ8HVI9</accession>
<evidence type="ECO:0000256" key="10">
    <source>
        <dbReference type="ARBA" id="ARBA00048109"/>
    </source>
</evidence>
<comment type="subcellular location">
    <subcellularLocation>
        <location evidence="1">Cell membrane</location>
        <topology evidence="1">Single-pass membrane protein</topology>
    </subcellularLocation>
    <subcellularLocation>
        <location evidence="2">Endoplasmic reticulum membrane</location>
    </subcellularLocation>
</comment>
<feature type="domain" description="O-acyltransferase WSD1 C-terminal" evidence="13">
    <location>
        <begin position="353"/>
        <end position="492"/>
    </location>
</feature>
<gene>
    <name evidence="14" type="ORF">JRO89_XS07G0282300</name>
</gene>
<evidence type="ECO:0000256" key="3">
    <source>
        <dbReference type="ARBA" id="ARBA00004771"/>
    </source>
</evidence>
<comment type="pathway">
    <text evidence="3">Glycerolipid metabolism; triacylglycerol biosynthesis.</text>
</comment>
<dbReference type="PANTHER" id="PTHR31650">
    <property type="entry name" value="O-ACYLTRANSFERASE (WSD1-LIKE) FAMILY PROTEIN"/>
    <property type="match status" value="1"/>
</dbReference>
<proteinExistence type="inferred from homology"/>
<keyword evidence="6" id="KW-0256">Endoplasmic reticulum</keyword>
<name>A0ABQ8HVI9_9ROSI</name>
<evidence type="ECO:0000256" key="4">
    <source>
        <dbReference type="ARBA" id="ARBA00005189"/>
    </source>
</evidence>
<evidence type="ECO:0000256" key="5">
    <source>
        <dbReference type="ARBA" id="ARBA00022679"/>
    </source>
</evidence>
<evidence type="ECO:0000256" key="2">
    <source>
        <dbReference type="ARBA" id="ARBA00004586"/>
    </source>
</evidence>
<dbReference type="PANTHER" id="PTHR31650:SF38">
    <property type="entry name" value="O-ACYLTRANSFERASE WSD1-LIKE"/>
    <property type="match status" value="1"/>
</dbReference>
<evidence type="ECO:0000256" key="8">
    <source>
        <dbReference type="ARBA" id="ARBA00024360"/>
    </source>
</evidence>
<evidence type="ECO:0000259" key="13">
    <source>
        <dbReference type="Pfam" id="PF06974"/>
    </source>
</evidence>
<evidence type="ECO:0000313" key="14">
    <source>
        <dbReference type="EMBL" id="KAH7568367.1"/>
    </source>
</evidence>
<dbReference type="InterPro" id="IPR009721">
    <property type="entry name" value="O-acyltransferase_WSD1_C"/>
</dbReference>
<evidence type="ECO:0000313" key="15">
    <source>
        <dbReference type="Proteomes" id="UP000827721"/>
    </source>
</evidence>
<feature type="transmembrane region" description="Helical" evidence="11">
    <location>
        <begin position="216"/>
        <end position="241"/>
    </location>
</feature>
<keyword evidence="11" id="KW-0812">Transmembrane</keyword>
<evidence type="ECO:0000256" key="9">
    <source>
        <dbReference type="ARBA" id="ARBA00047604"/>
    </source>
</evidence>
<dbReference type="Pfam" id="PF03007">
    <property type="entry name" value="WS_DGAT_cat"/>
    <property type="match status" value="1"/>
</dbReference>
<dbReference type="SUPFAM" id="SSF52777">
    <property type="entry name" value="CoA-dependent acyltransferases"/>
    <property type="match status" value="1"/>
</dbReference>
<keyword evidence="5" id="KW-0808">Transferase</keyword>
<comment type="catalytic activity">
    <reaction evidence="9">
        <text>a long chain fatty alcohol + a fatty acyl-CoA = a long-chain alcohol wax ester + CoA</text>
        <dbReference type="Rhea" id="RHEA:38443"/>
        <dbReference type="ChEBI" id="CHEBI:17135"/>
        <dbReference type="ChEBI" id="CHEBI:57287"/>
        <dbReference type="ChEBI" id="CHEBI:77636"/>
        <dbReference type="ChEBI" id="CHEBI:235323"/>
        <dbReference type="EC" id="2.3.1.75"/>
    </reaction>
</comment>
<evidence type="ECO:0000256" key="6">
    <source>
        <dbReference type="ARBA" id="ARBA00022824"/>
    </source>
</evidence>
<comment type="similarity">
    <text evidence="8">In the N-terminal section; belongs to the long-chain O-acyltransferase family.</text>
</comment>
<keyword evidence="15" id="KW-1185">Reference proteome</keyword>
<sequence length="511" mass="57149">MAVLEPIKVKRDAAEQAIMENGDHHHEEGGQPLSPMARMFHEPDSNIYIIVMLGCKTKLDPEVIKPNLNHSLLKHPRFTSLQVVDETVEGGLKWVPTKVDLDKHVIVPKLDTINSIENPDRFVEDYVSNLSKTAIEMSIPMWDLHLLNIRTSDAESVAVFRVHHSLGDGTSLMSLWLASTRKVSNPEEVPTLPSTTTKRADSSVSGGGFRGCLVKIWLLFILISNTCVDVVMFLATVLGFLKDTETPLKGGRGCGSNSRRIVHRTVDLNDVKFVKTAMNTTINDVLLGVTQAGLSRYLNRKYGESTIDKGASERKNNLPKNIRLRATFFINIRPIPGIQEVADMMKKGSLARWGNEIGFVLFPFKIALRDDPLDYVRDAKAAIDRKKSSLEVYCSFYMAKYFLKFCGMKLANFPSQTTLWFSNVPGPREEISYYGHPAAYIAPSCYGQPNGLMIHVVSYVNKLTFVLSVDEGRVPDPHQLCDDLEESLNLIKRAVSDKGLVKEEAITKKIE</sequence>
<organism evidence="14 15">
    <name type="scientific">Xanthoceras sorbifolium</name>
    <dbReference type="NCBI Taxonomy" id="99658"/>
    <lineage>
        <taxon>Eukaryota</taxon>
        <taxon>Viridiplantae</taxon>
        <taxon>Streptophyta</taxon>
        <taxon>Embryophyta</taxon>
        <taxon>Tracheophyta</taxon>
        <taxon>Spermatophyta</taxon>
        <taxon>Magnoliopsida</taxon>
        <taxon>eudicotyledons</taxon>
        <taxon>Gunneridae</taxon>
        <taxon>Pentapetalae</taxon>
        <taxon>rosids</taxon>
        <taxon>malvids</taxon>
        <taxon>Sapindales</taxon>
        <taxon>Sapindaceae</taxon>
        <taxon>Xanthoceroideae</taxon>
        <taxon>Xanthoceras</taxon>
    </lineage>
</organism>
<dbReference type="InterPro" id="IPR004255">
    <property type="entry name" value="O-acyltransferase_WSD1_N"/>
</dbReference>
<evidence type="ECO:0000259" key="12">
    <source>
        <dbReference type="Pfam" id="PF03007"/>
    </source>
</evidence>
<reference evidence="14 15" key="1">
    <citation type="submission" date="2021-02" db="EMBL/GenBank/DDBJ databases">
        <title>Plant Genome Project.</title>
        <authorList>
            <person name="Zhang R.-G."/>
        </authorList>
    </citation>
    <scope>NUCLEOTIDE SEQUENCE [LARGE SCALE GENOMIC DNA]</scope>
    <source>
        <tissue evidence="14">Leaves</tissue>
    </source>
</reference>
<dbReference type="Pfam" id="PF06974">
    <property type="entry name" value="WS_DGAT_C"/>
    <property type="match status" value="1"/>
</dbReference>
<evidence type="ECO:0000256" key="1">
    <source>
        <dbReference type="ARBA" id="ARBA00004162"/>
    </source>
</evidence>
<dbReference type="InterPro" id="IPR045034">
    <property type="entry name" value="O-acyltransferase_WSD1-like"/>
</dbReference>
<comment type="pathway">
    <text evidence="4">Lipid metabolism.</text>
</comment>
<dbReference type="Proteomes" id="UP000827721">
    <property type="component" value="Unassembled WGS sequence"/>
</dbReference>
<evidence type="ECO:0000256" key="7">
    <source>
        <dbReference type="ARBA" id="ARBA00023315"/>
    </source>
</evidence>
<feature type="domain" description="O-acyltransferase WSD1-like N-terminal" evidence="12">
    <location>
        <begin position="70"/>
        <end position="285"/>
    </location>
</feature>
<evidence type="ECO:0000256" key="11">
    <source>
        <dbReference type="SAM" id="Phobius"/>
    </source>
</evidence>
<comment type="catalytic activity">
    <reaction evidence="10">
        <text>an acyl-CoA + a 1,2-diacyl-sn-glycerol = a triacyl-sn-glycerol + CoA</text>
        <dbReference type="Rhea" id="RHEA:10868"/>
        <dbReference type="ChEBI" id="CHEBI:17815"/>
        <dbReference type="ChEBI" id="CHEBI:57287"/>
        <dbReference type="ChEBI" id="CHEBI:58342"/>
        <dbReference type="ChEBI" id="CHEBI:64615"/>
        <dbReference type="EC" id="2.3.1.20"/>
    </reaction>
</comment>
<protein>
    <recommendedName>
        <fullName evidence="16">Diacylglycerol O-acyltransferase</fullName>
    </recommendedName>
</protein>
<evidence type="ECO:0008006" key="16">
    <source>
        <dbReference type="Google" id="ProtNLM"/>
    </source>
</evidence>